<keyword evidence="2" id="KW-1185">Reference proteome</keyword>
<sequence>MHLSRRHRAATAPARNGRADRAVIGLRATCFALAVASAGGLLLIDPSALLGAHASTSAIPLTVDWVEDASTAVAFQPPRDSTGVHYSEFDDISVTVSQTTNLSDQALIVDVAGFAGTLEATDSGGMYWSTAQNFVQAMQCWGEDPLAADFAETCQWGGRYAANNGLGDTVYGDVVPRLATADVDPYVGSAIDNPFRTVQGVTVTAKQEFGGVGGKELTYPLLNYFNPSTTNEVQGARINSDGTGSFLFETQSSDQAPQLGCGSEGHARCWLVLVPRGTSYSGPTENGTNTGCSGLIDGKTNEPYVYGRANSIQAGSPVNPQCDYWANRINIPLDFDPTGQTCAVGGSERRTIGSQLMVGAMSSWQSSLCQEQDAAFSFSSNPDALARAQLLQGQADAGFLSWPLSDAEAEYESDKALLAATDFSYAPVAVTAPVIAFAAEFANGRQEELIVSPRLMAKLLTQSYSFAVPSNSSDPDKNFAHLNSVNRSYKYLNQDPEFQRLNPDNWREFTMNPSISLPGPSGADAIKQVWRWILADDEANAWLNGEADEAGMTVNPFYLPAGHPAAQVPVFVTDVADPDQGNYLLDSTGAITMRQVGLTNIAGAGFSLTDAPLQTFMKADESLVPIELTTEKYRFDSLQYAPYAESMLAAARDTFRGDSHSKTVWDATRINAAGELGDWISGGTQIPGKKFMIAVTDSSSSARYGLSNAGLVRANSDEAVLPTNKTMQSALGALSSAESATVRQVDPSLVTTGGYPLTMLTYLAVNLTASDADARDDYAAMIEQVTTAGQIVGTQRGELPLGYAPLSDELVAQSQAAAAAIRAFVNPVVTSPAAVPLPDTVAATTTSIGPAQDEYVAGETAAAAVLPVADTAVTGVDTSALPAAATDRTPELVNAAGVGKTALALSLGLGLSGAVFAPTLLRGRRLLPL</sequence>
<evidence type="ECO:0008006" key="3">
    <source>
        <dbReference type="Google" id="ProtNLM"/>
    </source>
</evidence>
<dbReference type="AlphaFoldDB" id="A0A4R9A7N1"/>
<dbReference type="Gene3D" id="3.40.190.10">
    <property type="entry name" value="Periplasmic binding protein-like II"/>
    <property type="match status" value="1"/>
</dbReference>
<dbReference type="RefSeq" id="WP_134518573.1">
    <property type="nucleotide sequence ID" value="NZ_SOHE01000021.1"/>
</dbReference>
<dbReference type="Proteomes" id="UP000297447">
    <property type="component" value="Unassembled WGS sequence"/>
</dbReference>
<organism evidence="1 2">
    <name type="scientific">Cryobacterium frigoriphilum</name>
    <dbReference type="NCBI Taxonomy" id="1259150"/>
    <lineage>
        <taxon>Bacteria</taxon>
        <taxon>Bacillati</taxon>
        <taxon>Actinomycetota</taxon>
        <taxon>Actinomycetes</taxon>
        <taxon>Micrococcales</taxon>
        <taxon>Microbacteriaceae</taxon>
        <taxon>Cryobacterium</taxon>
    </lineage>
</organism>
<name>A0A4R9A7N1_9MICO</name>
<dbReference type="OrthoDB" id="5107506at2"/>
<proteinExistence type="predicted"/>
<accession>A0A4R9A7N1</accession>
<reference evidence="1 2" key="1">
    <citation type="submission" date="2019-03" db="EMBL/GenBank/DDBJ databases">
        <title>Genomics of glacier-inhabiting Cryobacterium strains.</title>
        <authorList>
            <person name="Liu Q."/>
            <person name="Xin Y.-H."/>
        </authorList>
    </citation>
    <scope>NUCLEOTIDE SEQUENCE [LARGE SCALE GENOMIC DNA]</scope>
    <source>
        <strain evidence="1 2">Hh14</strain>
    </source>
</reference>
<evidence type="ECO:0000313" key="2">
    <source>
        <dbReference type="Proteomes" id="UP000297447"/>
    </source>
</evidence>
<evidence type="ECO:0000313" key="1">
    <source>
        <dbReference type="EMBL" id="TFD53465.1"/>
    </source>
</evidence>
<dbReference type="SUPFAM" id="SSF53850">
    <property type="entry name" value="Periplasmic binding protein-like II"/>
    <property type="match status" value="1"/>
</dbReference>
<dbReference type="EMBL" id="SOHE01000021">
    <property type="protein sequence ID" value="TFD53465.1"/>
    <property type="molecule type" value="Genomic_DNA"/>
</dbReference>
<gene>
    <name evidence="1" type="ORF">E3T55_05485</name>
</gene>
<protein>
    <recommendedName>
        <fullName evidence="3">PBP domain-containing protein</fullName>
    </recommendedName>
</protein>
<comment type="caution">
    <text evidence="1">The sequence shown here is derived from an EMBL/GenBank/DDBJ whole genome shotgun (WGS) entry which is preliminary data.</text>
</comment>